<proteinExistence type="predicted"/>
<name>A0ABV0EWC8_9ENTE</name>
<sequence>MKTKEQKWAWTELLKLTYDPNWDQLPEKVKRHQKLMDILHGEEPEPADHDERIQRYLDKRPGMEKDILTMLEEKWKLAEIKRIYPIDGKVFAYVRRKYGVENSIKLHLPERTKVEESYKKYGVRGAAKEFGVSDTTLRVWLRKYDIPKNRRRSERTKST</sequence>
<dbReference type="Proteomes" id="UP000664357">
    <property type="component" value="Unassembled WGS sequence"/>
</dbReference>
<reference evidence="1 2" key="2">
    <citation type="submission" date="2024-02" db="EMBL/GenBank/DDBJ databases">
        <title>The Genome Sequence of Enterococcus sp. DIV0159.</title>
        <authorList>
            <person name="Earl A."/>
            <person name="Manson A."/>
            <person name="Gilmore M."/>
            <person name="Sanders J."/>
            <person name="Shea T."/>
            <person name="Howe W."/>
            <person name="Livny J."/>
            <person name="Cuomo C."/>
            <person name="Neafsey D."/>
            <person name="Birren B."/>
        </authorList>
    </citation>
    <scope>NUCLEOTIDE SEQUENCE [LARGE SCALE GENOMIC DNA]</scope>
    <source>
        <strain evidence="1 2">665A</strain>
    </source>
</reference>
<dbReference type="RefSeq" id="WP_207704413.1">
    <property type="nucleotide sequence ID" value="NZ_JAFREL020000006.1"/>
</dbReference>
<reference evidence="1 2" key="1">
    <citation type="submission" date="2021-03" db="EMBL/GenBank/DDBJ databases">
        <authorList>
            <person name="Gilmore M.S."/>
            <person name="Schwartzman J."/>
            <person name="Van Tyne D."/>
            <person name="Martin M."/>
            <person name="Earl A.M."/>
            <person name="Manson A.L."/>
            <person name="Straub T."/>
            <person name="Salamzade R."/>
            <person name="Saavedra J."/>
            <person name="Lebreton F."/>
            <person name="Prichula J."/>
            <person name="Schaufler K."/>
            <person name="Gaca A."/>
            <person name="Sgardioli B."/>
            <person name="Wagenaar J."/>
            <person name="Strong T."/>
        </authorList>
    </citation>
    <scope>NUCLEOTIDE SEQUENCE [LARGE SCALE GENOMIC DNA]</scope>
    <source>
        <strain evidence="1 2">665A</strain>
    </source>
</reference>
<comment type="caution">
    <text evidence="1">The sequence shown here is derived from an EMBL/GenBank/DDBJ whole genome shotgun (WGS) entry which is preliminary data.</text>
</comment>
<accession>A0ABV0EWC8</accession>
<gene>
    <name evidence="1" type="ORF">JZO67_004943</name>
</gene>
<evidence type="ECO:0000313" key="2">
    <source>
        <dbReference type="Proteomes" id="UP000664357"/>
    </source>
</evidence>
<evidence type="ECO:0000313" key="1">
    <source>
        <dbReference type="EMBL" id="MEO1772960.1"/>
    </source>
</evidence>
<dbReference type="EMBL" id="JAFREL020000006">
    <property type="protein sequence ID" value="MEO1772960.1"/>
    <property type="molecule type" value="Genomic_DNA"/>
</dbReference>
<protein>
    <recommendedName>
        <fullName evidence="3">Transposase</fullName>
    </recommendedName>
</protein>
<keyword evidence="2" id="KW-1185">Reference proteome</keyword>
<organism evidence="1 2">
    <name type="scientific">Candidatus Enterococcus ferrettii</name>
    <dbReference type="NCBI Taxonomy" id="2815324"/>
    <lineage>
        <taxon>Bacteria</taxon>
        <taxon>Bacillati</taxon>
        <taxon>Bacillota</taxon>
        <taxon>Bacilli</taxon>
        <taxon>Lactobacillales</taxon>
        <taxon>Enterococcaceae</taxon>
        <taxon>Enterococcus</taxon>
    </lineage>
</organism>
<evidence type="ECO:0008006" key="3">
    <source>
        <dbReference type="Google" id="ProtNLM"/>
    </source>
</evidence>